<accession>A0A4U0TYN4</accession>
<proteinExistence type="predicted"/>
<reference evidence="2 3" key="1">
    <citation type="submission" date="2017-03" db="EMBL/GenBank/DDBJ databases">
        <title>Genomes of endolithic fungi from Antarctica.</title>
        <authorList>
            <person name="Coleine C."/>
            <person name="Masonjones S."/>
            <person name="Stajich J.E."/>
        </authorList>
    </citation>
    <scope>NUCLEOTIDE SEQUENCE [LARGE SCALE GENOMIC DNA]</scope>
    <source>
        <strain evidence="2 3">CCFEE 6315</strain>
    </source>
</reference>
<dbReference type="AlphaFoldDB" id="A0A4U0TYN4"/>
<keyword evidence="1" id="KW-0732">Signal</keyword>
<protein>
    <submittedName>
        <fullName evidence="2">Uncharacterized protein</fullName>
    </submittedName>
</protein>
<feature type="chain" id="PRO_5020389044" evidence="1">
    <location>
        <begin position="19"/>
        <end position="221"/>
    </location>
</feature>
<dbReference type="EMBL" id="NAJL01000022">
    <property type="protein sequence ID" value="TKA27527.1"/>
    <property type="molecule type" value="Genomic_DNA"/>
</dbReference>
<dbReference type="OrthoDB" id="3829919at2759"/>
<evidence type="ECO:0000313" key="3">
    <source>
        <dbReference type="Proteomes" id="UP000308549"/>
    </source>
</evidence>
<feature type="signal peptide" evidence="1">
    <location>
        <begin position="1"/>
        <end position="18"/>
    </location>
</feature>
<name>A0A4U0TYN4_9PEZI</name>
<gene>
    <name evidence="2" type="ORF">B0A50_04357</name>
</gene>
<organism evidence="2 3">
    <name type="scientific">Salinomyces thailandicus</name>
    <dbReference type="NCBI Taxonomy" id="706561"/>
    <lineage>
        <taxon>Eukaryota</taxon>
        <taxon>Fungi</taxon>
        <taxon>Dikarya</taxon>
        <taxon>Ascomycota</taxon>
        <taxon>Pezizomycotina</taxon>
        <taxon>Dothideomycetes</taxon>
        <taxon>Dothideomycetidae</taxon>
        <taxon>Mycosphaerellales</taxon>
        <taxon>Teratosphaeriaceae</taxon>
        <taxon>Salinomyces</taxon>
    </lineage>
</organism>
<comment type="caution">
    <text evidence="2">The sequence shown here is derived from an EMBL/GenBank/DDBJ whole genome shotgun (WGS) entry which is preliminary data.</text>
</comment>
<keyword evidence="3" id="KW-1185">Reference proteome</keyword>
<sequence length="221" mass="23608">MHTTSIFTALACATFALAAPQPLIKRSSNCKYHPNQTEPVEMSSPAYILRVEDAHTNTSYGYLNAYSTDYAITDSHRDTASQAFNAPNWNTNEALIFWNGDQATERGLNLGNGTGQVDNASISPISTNGCGTRTTGLQDKYNVSRGSCGQAGKRVTAYLGCPAWGTTNDAGQECVEQKFFVCMKTGLKGISDGQGVLYYGEAAGAVTPKTCFDVDLVGECP</sequence>
<evidence type="ECO:0000313" key="2">
    <source>
        <dbReference type="EMBL" id="TKA27527.1"/>
    </source>
</evidence>
<dbReference type="Proteomes" id="UP000308549">
    <property type="component" value="Unassembled WGS sequence"/>
</dbReference>
<evidence type="ECO:0000256" key="1">
    <source>
        <dbReference type="SAM" id="SignalP"/>
    </source>
</evidence>